<feature type="binding site" description="covalent" evidence="6">
    <location>
        <position position="80"/>
    </location>
    <ligand>
        <name>heme c</name>
        <dbReference type="ChEBI" id="CHEBI:61717"/>
    </ligand>
</feature>
<evidence type="ECO:0000256" key="1">
    <source>
        <dbReference type="ARBA" id="ARBA00022448"/>
    </source>
</evidence>
<dbReference type="OrthoDB" id="9814063at2"/>
<keyword evidence="1" id="KW-0813">Transport</keyword>
<dbReference type="RefSeq" id="WP_121457793.1">
    <property type="nucleotide sequence ID" value="NZ_RBXP01000013.1"/>
</dbReference>
<protein>
    <submittedName>
        <fullName evidence="9">Cytochrome c</fullName>
    </submittedName>
</protein>
<evidence type="ECO:0000256" key="5">
    <source>
        <dbReference type="ARBA" id="ARBA00023004"/>
    </source>
</evidence>
<name>A0A495WCY2_9RHOO</name>
<keyword evidence="2 6" id="KW-0349">Heme</keyword>
<evidence type="ECO:0000256" key="2">
    <source>
        <dbReference type="ARBA" id="ARBA00022617"/>
    </source>
</evidence>
<dbReference type="PRINTS" id="PR00606">
    <property type="entry name" value="CYTCHROMECID"/>
</dbReference>
<reference evidence="9 10" key="1">
    <citation type="submission" date="2018-10" db="EMBL/GenBank/DDBJ databases">
        <title>Genomic Encyclopedia of Type Strains, Phase IV (KMG-IV): sequencing the most valuable type-strain genomes for metagenomic binning, comparative biology and taxonomic classification.</title>
        <authorList>
            <person name="Goeker M."/>
        </authorList>
    </citation>
    <scope>NUCLEOTIDE SEQUENCE [LARGE SCALE GENOMIC DNA]</scope>
    <source>
        <strain evidence="9 10">DSM 23841</strain>
    </source>
</reference>
<accession>A0A495WCY2</accession>
<sequence length="101" mass="10607">MIKKAIPALLTVIVVMAPAQASEELAKAKNCMTCHSIERKIVGPSYKEIAAKRAAEKGAEAALAGKIKGGSKDEWGKVPMPANAVSDAEAATLAKWVLSFK</sequence>
<evidence type="ECO:0000256" key="7">
    <source>
        <dbReference type="SAM" id="SignalP"/>
    </source>
</evidence>
<dbReference type="GO" id="GO:0020037">
    <property type="term" value="F:heme binding"/>
    <property type="evidence" value="ECO:0007669"/>
    <property type="project" value="InterPro"/>
</dbReference>
<keyword evidence="3 6" id="KW-0479">Metal-binding</keyword>
<evidence type="ECO:0000256" key="6">
    <source>
        <dbReference type="PIRSR" id="PIRSR602324-1"/>
    </source>
</evidence>
<gene>
    <name evidence="9" type="ORF">DFR40_1449</name>
</gene>
<feature type="chain" id="PRO_5019796191" evidence="7">
    <location>
        <begin position="22"/>
        <end position="101"/>
    </location>
</feature>
<dbReference type="AlphaFoldDB" id="A0A495WCY2"/>
<comment type="caution">
    <text evidence="9">The sequence shown here is derived from an EMBL/GenBank/DDBJ whole genome shotgun (WGS) entry which is preliminary data.</text>
</comment>
<evidence type="ECO:0000256" key="4">
    <source>
        <dbReference type="ARBA" id="ARBA00022982"/>
    </source>
</evidence>
<dbReference type="EMBL" id="RBXP01000013">
    <property type="protein sequence ID" value="RKT59561.1"/>
    <property type="molecule type" value="Genomic_DNA"/>
</dbReference>
<proteinExistence type="predicted"/>
<keyword evidence="10" id="KW-1185">Reference proteome</keyword>
<keyword evidence="5 6" id="KW-0408">Iron</keyword>
<dbReference type="GO" id="GO:0005506">
    <property type="term" value="F:iron ion binding"/>
    <property type="evidence" value="ECO:0007669"/>
    <property type="project" value="InterPro"/>
</dbReference>
<evidence type="ECO:0000259" key="8">
    <source>
        <dbReference type="PROSITE" id="PS51007"/>
    </source>
</evidence>
<dbReference type="PROSITE" id="PS51007">
    <property type="entry name" value="CYTC"/>
    <property type="match status" value="1"/>
</dbReference>
<dbReference type="InterPro" id="IPR009056">
    <property type="entry name" value="Cyt_c-like_dom"/>
</dbReference>
<dbReference type="SUPFAM" id="SSF46626">
    <property type="entry name" value="Cytochrome c"/>
    <property type="match status" value="1"/>
</dbReference>
<dbReference type="GO" id="GO:0009055">
    <property type="term" value="F:electron transfer activity"/>
    <property type="evidence" value="ECO:0007669"/>
    <property type="project" value="InterPro"/>
</dbReference>
<dbReference type="Pfam" id="PF00034">
    <property type="entry name" value="Cytochrom_C"/>
    <property type="match status" value="1"/>
</dbReference>
<dbReference type="InterPro" id="IPR036909">
    <property type="entry name" value="Cyt_c-like_dom_sf"/>
</dbReference>
<evidence type="ECO:0000313" key="10">
    <source>
        <dbReference type="Proteomes" id="UP000270626"/>
    </source>
</evidence>
<feature type="domain" description="Cytochrome c" evidence="8">
    <location>
        <begin position="17"/>
        <end position="101"/>
    </location>
</feature>
<dbReference type="Proteomes" id="UP000270626">
    <property type="component" value="Unassembled WGS sequence"/>
</dbReference>
<keyword evidence="4" id="KW-0249">Electron transport</keyword>
<feature type="binding site" description="covalent" evidence="6">
    <location>
        <position position="31"/>
    </location>
    <ligand>
        <name>heme c</name>
        <dbReference type="ChEBI" id="CHEBI:61717"/>
    </ligand>
</feature>
<dbReference type="InterPro" id="IPR002324">
    <property type="entry name" value="Cyt_c_ID"/>
</dbReference>
<evidence type="ECO:0000256" key="3">
    <source>
        <dbReference type="ARBA" id="ARBA00022723"/>
    </source>
</evidence>
<evidence type="ECO:0000313" key="9">
    <source>
        <dbReference type="EMBL" id="RKT59561.1"/>
    </source>
</evidence>
<feature type="signal peptide" evidence="7">
    <location>
        <begin position="1"/>
        <end position="21"/>
    </location>
</feature>
<dbReference type="Gene3D" id="1.10.760.10">
    <property type="entry name" value="Cytochrome c-like domain"/>
    <property type="match status" value="1"/>
</dbReference>
<comment type="PTM">
    <text evidence="6">Binds 1 heme c group covalently per subunit.</text>
</comment>
<keyword evidence="7" id="KW-0732">Signal</keyword>
<feature type="binding site" description="covalent" evidence="6">
    <location>
        <position position="35"/>
    </location>
    <ligand>
        <name>heme c</name>
        <dbReference type="ChEBI" id="CHEBI:61717"/>
    </ligand>
</feature>
<organism evidence="9 10">
    <name type="scientific">Azonexus fungiphilus</name>
    <dbReference type="NCBI Taxonomy" id="146940"/>
    <lineage>
        <taxon>Bacteria</taxon>
        <taxon>Pseudomonadati</taxon>
        <taxon>Pseudomonadota</taxon>
        <taxon>Betaproteobacteria</taxon>
        <taxon>Rhodocyclales</taxon>
        <taxon>Azonexaceae</taxon>
        <taxon>Azonexus</taxon>
    </lineage>
</organism>